<dbReference type="Proteomes" id="UP000675121">
    <property type="component" value="Unassembled WGS sequence"/>
</dbReference>
<dbReference type="Pfam" id="PF23899">
    <property type="entry name" value="SU10_portal"/>
    <property type="match status" value="1"/>
</dbReference>
<evidence type="ECO:0008006" key="4">
    <source>
        <dbReference type="Google" id="ProtNLM"/>
    </source>
</evidence>
<comment type="caution">
    <text evidence="2">The sequence shown here is derived from an EMBL/GenBank/DDBJ whole genome shotgun (WGS) entry which is preliminary data.</text>
</comment>
<protein>
    <recommendedName>
        <fullName evidence="4">Portal protein</fullName>
    </recommendedName>
</protein>
<dbReference type="EMBL" id="CAJNAS010000029">
    <property type="protein sequence ID" value="CAE6958800.1"/>
    <property type="molecule type" value="Genomic_DNA"/>
</dbReference>
<reference evidence="2" key="1">
    <citation type="submission" date="2021-02" db="EMBL/GenBank/DDBJ databases">
        <authorList>
            <person name="Vanwijnsberghe S."/>
        </authorList>
    </citation>
    <scope>NUCLEOTIDE SEQUENCE</scope>
    <source>
        <strain evidence="2">R-70211</strain>
    </source>
</reference>
<organism evidence="2 3">
    <name type="scientific">Paraburkholderia domus</name>
    <dbReference type="NCBI Taxonomy" id="2793075"/>
    <lineage>
        <taxon>Bacteria</taxon>
        <taxon>Pseudomonadati</taxon>
        <taxon>Pseudomonadota</taxon>
        <taxon>Betaproteobacteria</taxon>
        <taxon>Burkholderiales</taxon>
        <taxon>Burkholderiaceae</taxon>
        <taxon>Paraburkholderia</taxon>
    </lineage>
</organism>
<feature type="compositionally biased region" description="Polar residues" evidence="1">
    <location>
        <begin position="672"/>
        <end position="681"/>
    </location>
</feature>
<gene>
    <name evidence="2" type="ORF">R70211_06783</name>
</gene>
<evidence type="ECO:0000313" key="2">
    <source>
        <dbReference type="EMBL" id="CAE6958800.1"/>
    </source>
</evidence>
<dbReference type="InterPro" id="IPR056909">
    <property type="entry name" value="SU10_portal"/>
</dbReference>
<evidence type="ECO:0000256" key="1">
    <source>
        <dbReference type="SAM" id="MobiDB-lite"/>
    </source>
</evidence>
<keyword evidence="3" id="KW-1185">Reference proteome</keyword>
<feature type="compositionally biased region" description="Low complexity" evidence="1">
    <location>
        <begin position="637"/>
        <end position="650"/>
    </location>
</feature>
<accession>A0A9N8NCM9</accession>
<sequence>MHIALKGVTTVRQDVVIPGARFDSVKEEQSTDPITSLAAFVRNAWRVNRDHRVSSGIERVMLQCERQRNGEYDAEDRLKLGGIDVFINITGLKCRAAESWIKDVLVNAEDEPWTIEPTTIPDLPDDLKLQVVNMVKQEVLARGFVNTAQIRDRVKQLKATALHEMQKIAADSSQRMTNKINDQLQQCDWKAVFEGFQADIITYPAGVMKTPVIRNRRSLKWDGSKLQTTTEAIIVCERVSPLDLYPSPEATTPQDANNLIERMRMTKARLFECIGLPFFDDDAIRLVIDTYEDGYRDWLSSDGERARAEKKLGSLWQDSETIDVLEFWGRVQGSLLQEWGIDVDDEQAQYECDIWLVGDYVIRALLNPDPLGQRPYRVTSFNKLPGQFWGEGIPQLIRDVQRVANSAARALVRNMAWASGPVIEVDVDRLDDSEDKPEVIVPWSVRYTKPSSAPGGGGPAIRYNVAPSVAQELMGIFTRYQQLADDFSGIPAYTYGNQNVGGAGNTMGGLSLLYGGALKGIKNVIMNIDRDCIEPMITGIWTYNMLYDPDPSIKADCKVVAKGAEGILQKEQAQARSIETLQVVTPFIQQGLVPPQAAQFLIRTWLQQNGYDLSDFFPDSTVDQEIGGVLGQGPNQGAAPGTATGATPAPSVQQGTPPPSLDGRQAPVQRVMAQSQIPPPG</sequence>
<dbReference type="RefSeq" id="WP_211619424.1">
    <property type="nucleotide sequence ID" value="NZ_CAJNAS010000029.1"/>
</dbReference>
<feature type="region of interest" description="Disordered" evidence="1">
    <location>
        <begin position="624"/>
        <end position="681"/>
    </location>
</feature>
<dbReference type="AlphaFoldDB" id="A0A9N8NCM9"/>
<evidence type="ECO:0000313" key="3">
    <source>
        <dbReference type="Proteomes" id="UP000675121"/>
    </source>
</evidence>
<proteinExistence type="predicted"/>
<name>A0A9N8NCM9_9BURK</name>